<evidence type="ECO:0000256" key="1">
    <source>
        <dbReference type="ARBA" id="ARBA00004613"/>
    </source>
</evidence>
<evidence type="ECO:0000313" key="8">
    <source>
        <dbReference type="Proteomes" id="UP001652661"/>
    </source>
</evidence>
<evidence type="ECO:0000256" key="7">
    <source>
        <dbReference type="ARBA" id="ARBA00023157"/>
    </source>
</evidence>
<dbReference type="InterPro" id="IPR013172">
    <property type="entry name" value="Bomanin"/>
</dbReference>
<keyword evidence="4" id="KW-0399">Innate immunity</keyword>
<proteinExistence type="inferred from homology"/>
<evidence type="ECO:0000256" key="2">
    <source>
        <dbReference type="ARBA" id="ARBA00005379"/>
    </source>
</evidence>
<keyword evidence="5" id="KW-0732">Signal</keyword>
<dbReference type="Pfam" id="PF08194">
    <property type="entry name" value="DIM"/>
    <property type="match status" value="1"/>
</dbReference>
<dbReference type="GO" id="GO:0005576">
    <property type="term" value="C:extracellular region"/>
    <property type="evidence" value="ECO:0007669"/>
    <property type="project" value="UniProtKB-SubCell"/>
</dbReference>
<evidence type="ECO:0000256" key="4">
    <source>
        <dbReference type="ARBA" id="ARBA00022588"/>
    </source>
</evidence>
<evidence type="ECO:0000256" key="5">
    <source>
        <dbReference type="ARBA" id="ARBA00022729"/>
    </source>
</evidence>
<comment type="subcellular location">
    <subcellularLocation>
        <location evidence="1">Secreted</location>
    </subcellularLocation>
</comment>
<gene>
    <name evidence="9" type="primary">LOC108076581</name>
</gene>
<keyword evidence="6" id="KW-0391">Immunity</keyword>
<protein>
    <submittedName>
        <fullName evidence="9">Bomanin Short 3-like</fullName>
    </submittedName>
</protein>
<accession>A0A6P4I9X0</accession>
<name>A0A6P4I9X0_DROKI</name>
<sequence>MLINLTSLGYKSYLFASIGKLVAHFNRNMKLLSVAFLLGLLALASATPLNPGNVIINGDCRVCNVRGD</sequence>
<dbReference type="Proteomes" id="UP001652661">
    <property type="component" value="Chromosome 2R"/>
</dbReference>
<dbReference type="GeneID" id="108076581"/>
<reference evidence="9" key="2">
    <citation type="submission" date="2025-08" db="UniProtKB">
        <authorList>
            <consortium name="RefSeq"/>
        </authorList>
    </citation>
    <scope>IDENTIFICATION</scope>
    <source>
        <strain evidence="9">14028-0561.14</strain>
        <tissue evidence="9">Whole fly</tissue>
    </source>
</reference>
<keyword evidence="3" id="KW-0964">Secreted</keyword>
<keyword evidence="7" id="KW-1015">Disulfide bond</keyword>
<comment type="similarity">
    <text evidence="2">Belongs to the bomanin family.</text>
</comment>
<evidence type="ECO:0000256" key="3">
    <source>
        <dbReference type="ARBA" id="ARBA00022525"/>
    </source>
</evidence>
<dbReference type="RefSeq" id="XP_017024980.2">
    <property type="nucleotide sequence ID" value="XM_017169491.2"/>
</dbReference>
<evidence type="ECO:0000313" key="9">
    <source>
        <dbReference type="RefSeq" id="XP_017024980.2"/>
    </source>
</evidence>
<reference evidence="8" key="1">
    <citation type="submission" date="2025-05" db="UniProtKB">
        <authorList>
            <consortium name="RefSeq"/>
        </authorList>
    </citation>
    <scope>NUCLEOTIDE SEQUENCE [LARGE SCALE GENOMIC DNA]</scope>
    <source>
        <strain evidence="8">14028-0561.14</strain>
    </source>
</reference>
<evidence type="ECO:0000256" key="6">
    <source>
        <dbReference type="ARBA" id="ARBA00022859"/>
    </source>
</evidence>
<dbReference type="AlphaFoldDB" id="A0A6P4I9X0"/>
<dbReference type="GO" id="GO:0045087">
    <property type="term" value="P:innate immune response"/>
    <property type="evidence" value="ECO:0007669"/>
    <property type="project" value="UniProtKB-KW"/>
</dbReference>
<keyword evidence="8" id="KW-1185">Reference proteome</keyword>
<organism evidence="8 9">
    <name type="scientific">Drosophila kikkawai</name>
    <name type="common">Fruit fly</name>
    <dbReference type="NCBI Taxonomy" id="30033"/>
    <lineage>
        <taxon>Eukaryota</taxon>
        <taxon>Metazoa</taxon>
        <taxon>Ecdysozoa</taxon>
        <taxon>Arthropoda</taxon>
        <taxon>Hexapoda</taxon>
        <taxon>Insecta</taxon>
        <taxon>Pterygota</taxon>
        <taxon>Neoptera</taxon>
        <taxon>Endopterygota</taxon>
        <taxon>Diptera</taxon>
        <taxon>Brachycera</taxon>
        <taxon>Muscomorpha</taxon>
        <taxon>Ephydroidea</taxon>
        <taxon>Drosophilidae</taxon>
        <taxon>Drosophila</taxon>
        <taxon>Sophophora</taxon>
    </lineage>
</organism>